<keyword evidence="2" id="KW-1185">Reference proteome</keyword>
<proteinExistence type="predicted"/>
<evidence type="ECO:0000313" key="1">
    <source>
        <dbReference type="EMBL" id="MCZ0833443.1"/>
    </source>
</evidence>
<organism evidence="1 2">
    <name type="scientific">Brevibacillus halotolerans</name>
    <dbReference type="NCBI Taxonomy" id="1507437"/>
    <lineage>
        <taxon>Bacteria</taxon>
        <taxon>Bacillati</taxon>
        <taxon>Bacillota</taxon>
        <taxon>Bacilli</taxon>
        <taxon>Bacillales</taxon>
        <taxon>Paenibacillaceae</taxon>
        <taxon>Brevibacillus</taxon>
    </lineage>
</organism>
<gene>
    <name evidence="1" type="ORF">O0535_22300</name>
</gene>
<evidence type="ECO:0000313" key="2">
    <source>
        <dbReference type="Proteomes" id="UP001067708"/>
    </source>
</evidence>
<dbReference type="EMBL" id="JAPTNG010000023">
    <property type="protein sequence ID" value="MCZ0833443.1"/>
    <property type="molecule type" value="Genomic_DNA"/>
</dbReference>
<dbReference type="RefSeq" id="WP_258418389.1">
    <property type="nucleotide sequence ID" value="NZ_JAPTNG010000023.1"/>
</dbReference>
<dbReference type="Proteomes" id="UP001067708">
    <property type="component" value="Unassembled WGS sequence"/>
</dbReference>
<reference evidence="1" key="1">
    <citation type="submission" date="2022-09" db="EMBL/GenBank/DDBJ databases">
        <title>Genome analysis and characterization of larvicidal activity of Brevibacillus strains.</title>
        <authorList>
            <person name="Patrusheva E.V."/>
            <person name="Izotova A.O."/>
            <person name="Toshchakov S.V."/>
            <person name="Sineoky S.P."/>
        </authorList>
    </citation>
    <scope>NUCLEOTIDE SEQUENCE</scope>
    <source>
        <strain evidence="1">VKPM_B-13244</strain>
    </source>
</reference>
<sequence>MRITQMTDEQPIDNIITWTAQEVQNISTGNGRGRKRMQELTIK</sequence>
<name>A0ABT4I304_9BACL</name>
<protein>
    <submittedName>
        <fullName evidence="1">Uncharacterized protein</fullName>
    </submittedName>
</protein>
<accession>A0ABT4I304</accession>
<comment type="caution">
    <text evidence="1">The sequence shown here is derived from an EMBL/GenBank/DDBJ whole genome shotgun (WGS) entry which is preliminary data.</text>
</comment>